<comment type="caution">
    <text evidence="1">The sequence shown here is derived from an EMBL/GenBank/DDBJ whole genome shotgun (WGS) entry which is preliminary data.</text>
</comment>
<dbReference type="AlphaFoldDB" id="A0A0F9I5N5"/>
<gene>
    <name evidence="1" type="ORF">LCGC14_1917840</name>
</gene>
<organism evidence="1">
    <name type="scientific">marine sediment metagenome</name>
    <dbReference type="NCBI Taxonomy" id="412755"/>
    <lineage>
        <taxon>unclassified sequences</taxon>
        <taxon>metagenomes</taxon>
        <taxon>ecological metagenomes</taxon>
    </lineage>
</organism>
<accession>A0A0F9I5N5</accession>
<sequence>MSTIFGALNLNNTDRVFNATVGQEAILSAIVDYLARRDAQVDMLISIFVATTTQNHKEKYKLSGVGRMQDMGFAPKTRPGLTRVTGEWDVAYPLVSYQSGIGWDRVSMAYFSVADMERHVSGIDVENRNSIRFALLKRIFDNTQTTFNDPNWGSLTIEPGANGDTVVYPPVIGSESEAIEDHYLESGYTAANISDTNNPYVTIEADLTHHFGKSQGNDSVAVFINSAQTPATKDLTDFVELTDIRVIPGTQTATLTNLPTMHPGRVIGRTNGCWVIEWDWIPIGYMVGTQLDVEPILKRREDPSDTGLTTGLQLIVDTEDFPHSAQYWENRYGFGAGNRLNLVVMELATGGTYTIPTRYQ</sequence>
<reference evidence="1" key="1">
    <citation type="journal article" date="2015" name="Nature">
        <title>Complex archaea that bridge the gap between prokaryotes and eukaryotes.</title>
        <authorList>
            <person name="Spang A."/>
            <person name="Saw J.H."/>
            <person name="Jorgensen S.L."/>
            <person name="Zaremba-Niedzwiedzka K."/>
            <person name="Martijn J."/>
            <person name="Lind A.E."/>
            <person name="van Eijk R."/>
            <person name="Schleper C."/>
            <person name="Guy L."/>
            <person name="Ettema T.J."/>
        </authorList>
    </citation>
    <scope>NUCLEOTIDE SEQUENCE</scope>
</reference>
<proteinExistence type="predicted"/>
<name>A0A0F9I5N5_9ZZZZ</name>
<dbReference type="EMBL" id="LAZR01020375">
    <property type="protein sequence ID" value="KKL89125.1"/>
    <property type="molecule type" value="Genomic_DNA"/>
</dbReference>
<evidence type="ECO:0000313" key="1">
    <source>
        <dbReference type="EMBL" id="KKL89125.1"/>
    </source>
</evidence>
<protein>
    <submittedName>
        <fullName evidence="1">Uncharacterized protein</fullName>
    </submittedName>
</protein>